<dbReference type="Gene3D" id="3.20.20.70">
    <property type="entry name" value="Aldolase class I"/>
    <property type="match status" value="1"/>
</dbReference>
<dbReference type="GO" id="GO:0046872">
    <property type="term" value="F:metal ion binding"/>
    <property type="evidence" value="ECO:0007669"/>
    <property type="project" value="UniProtKB-KW"/>
</dbReference>
<organism evidence="7">
    <name type="scientific">Longilinea arvoryzae</name>
    <dbReference type="NCBI Taxonomy" id="360412"/>
    <lineage>
        <taxon>Bacteria</taxon>
        <taxon>Bacillati</taxon>
        <taxon>Chloroflexota</taxon>
        <taxon>Anaerolineae</taxon>
        <taxon>Anaerolineales</taxon>
        <taxon>Anaerolineaceae</taxon>
        <taxon>Longilinea</taxon>
    </lineage>
</organism>
<feature type="domain" description="Radical SAM core" evidence="6">
    <location>
        <begin position="121"/>
        <end position="338"/>
    </location>
</feature>
<dbReference type="SFLD" id="SFLDS00029">
    <property type="entry name" value="Radical_SAM"/>
    <property type="match status" value="1"/>
</dbReference>
<reference evidence="7" key="1">
    <citation type="submission" date="2015-07" db="EMBL/GenBank/DDBJ databases">
        <title>Draft Genome Sequences of Anaerolinea thermolimosa IMO-1, Bellilinea caldifistulae GOMI-1, Leptolinea tardivitalis YMTK-2, Levilinea saccharolytica KIBI-1,Longilinea arvoryzae KOME-1, Previously Described as Members of the Anaerolineaceae (Chloroflexi).</title>
        <authorList>
            <person name="Sekiguchi Y."/>
            <person name="Ohashi A."/>
            <person name="Matsuura N."/>
            <person name="Tourlousse M.D."/>
        </authorList>
    </citation>
    <scope>NUCLEOTIDE SEQUENCE [LARGE SCALE GENOMIC DNA]</scope>
    <source>
        <strain evidence="7">KOME-1</strain>
    </source>
</reference>
<dbReference type="EMBL" id="DF967972">
    <property type="protein sequence ID" value="GAP15717.1"/>
    <property type="molecule type" value="Genomic_DNA"/>
</dbReference>
<dbReference type="AlphaFoldDB" id="A0A0S7BPG4"/>
<gene>
    <name evidence="7" type="ORF">LARV_03509</name>
</gene>
<sequence>MAANAQLPKTLQEVLIRASTASGPQLVQMVQNPWVRKAVFHEVEKMLMTGLRESRSDPDKLPGIEDDRTAMSLAIMGSLERALAEKRISEGYLRTILQILVKTLFMEGGDTAKVEQFRATYGMRSPSFLLLSPSKACNLHCTGCYADSTEQPKTLAWSIVDRMVDEARDLWGDRFFVISGGEPFAYRSEGKDLIDLIEKHPDCFFMAYTNSTLITDPISQRLSKAGNLLLCISVEGWRERTDERRGKGVFDKVLESMSRLRRDGVPFGVSLTGTRYNAEEILSEEFIDFFIQQGALFAWLFQYMPIGRAFTLDLMVTPQQRAWMWHRSWEIIRERRFFIADFWNHGTACDGCLSAGGHGAGGYFYVDWNGAMTPCVFMPYSPVNIQDIYARGGNLNDVWQEPFFRSVRQWQLDYKKETRNGLAPCPNRDHHAELEALIRKYEPEPTDANAAETLTDPAYTNGLVAYNREFEDITNGIWQNYYIHRAVPSNNKMADLPDLPAAGGKDGEDQIEENEPVAAG</sequence>
<evidence type="ECO:0000256" key="2">
    <source>
        <dbReference type="ARBA" id="ARBA00022723"/>
    </source>
</evidence>
<dbReference type="InterPro" id="IPR058240">
    <property type="entry name" value="rSAM_sf"/>
</dbReference>
<dbReference type="InterPro" id="IPR013785">
    <property type="entry name" value="Aldolase_TIM"/>
</dbReference>
<dbReference type="GO" id="GO:0003824">
    <property type="term" value="F:catalytic activity"/>
    <property type="evidence" value="ECO:0007669"/>
    <property type="project" value="InterPro"/>
</dbReference>
<evidence type="ECO:0000256" key="3">
    <source>
        <dbReference type="ARBA" id="ARBA00023004"/>
    </source>
</evidence>
<dbReference type="InterPro" id="IPR023885">
    <property type="entry name" value="4Fe4S-binding_SPASM_dom"/>
</dbReference>
<evidence type="ECO:0000259" key="6">
    <source>
        <dbReference type="PROSITE" id="PS51918"/>
    </source>
</evidence>
<dbReference type="PROSITE" id="PS51918">
    <property type="entry name" value="RADICAL_SAM"/>
    <property type="match status" value="1"/>
</dbReference>
<keyword evidence="8" id="KW-1185">Reference proteome</keyword>
<keyword evidence="1" id="KW-0949">S-adenosyl-L-methionine</keyword>
<evidence type="ECO:0000256" key="1">
    <source>
        <dbReference type="ARBA" id="ARBA00022691"/>
    </source>
</evidence>
<evidence type="ECO:0000313" key="8">
    <source>
        <dbReference type="Proteomes" id="UP000055060"/>
    </source>
</evidence>
<protein>
    <submittedName>
        <fullName evidence="7">Predicted Fe-S oxidoreductases</fullName>
    </submittedName>
</protein>
<dbReference type="SUPFAM" id="SSF102114">
    <property type="entry name" value="Radical SAM enzymes"/>
    <property type="match status" value="1"/>
</dbReference>
<evidence type="ECO:0000313" key="7">
    <source>
        <dbReference type="EMBL" id="GAP15717.1"/>
    </source>
</evidence>
<evidence type="ECO:0000256" key="5">
    <source>
        <dbReference type="SAM" id="MobiDB-lite"/>
    </source>
</evidence>
<dbReference type="PANTHER" id="PTHR43524:SF1">
    <property type="entry name" value="RADICAL SAM SUPERFAMILY PROTEIN"/>
    <property type="match status" value="1"/>
</dbReference>
<dbReference type="GO" id="GO:0051536">
    <property type="term" value="F:iron-sulfur cluster binding"/>
    <property type="evidence" value="ECO:0007669"/>
    <property type="project" value="UniProtKB-KW"/>
</dbReference>
<dbReference type="STRING" id="360412.LARV_03509"/>
<dbReference type="CDD" id="cd01335">
    <property type="entry name" value="Radical_SAM"/>
    <property type="match status" value="1"/>
</dbReference>
<dbReference type="Proteomes" id="UP000055060">
    <property type="component" value="Unassembled WGS sequence"/>
</dbReference>
<dbReference type="InterPro" id="IPR007197">
    <property type="entry name" value="rSAM"/>
</dbReference>
<accession>A0A0S7BPG4</accession>
<feature type="compositionally biased region" description="Acidic residues" evidence="5">
    <location>
        <begin position="509"/>
        <end position="520"/>
    </location>
</feature>
<name>A0A0S7BPG4_9CHLR</name>
<dbReference type="Pfam" id="PF04055">
    <property type="entry name" value="Radical_SAM"/>
    <property type="match status" value="1"/>
</dbReference>
<keyword evidence="3" id="KW-0408">Iron</keyword>
<dbReference type="RefSeq" id="WP_236710006.1">
    <property type="nucleotide sequence ID" value="NZ_DF967972.1"/>
</dbReference>
<dbReference type="Pfam" id="PF13186">
    <property type="entry name" value="SPASM"/>
    <property type="match status" value="1"/>
</dbReference>
<keyword evidence="4" id="KW-0411">Iron-sulfur</keyword>
<proteinExistence type="predicted"/>
<dbReference type="SFLD" id="SFLDG01067">
    <property type="entry name" value="SPASM/twitch_domain_containing"/>
    <property type="match status" value="1"/>
</dbReference>
<evidence type="ECO:0000256" key="4">
    <source>
        <dbReference type="ARBA" id="ARBA00023014"/>
    </source>
</evidence>
<feature type="region of interest" description="Disordered" evidence="5">
    <location>
        <begin position="495"/>
        <end position="520"/>
    </location>
</feature>
<keyword evidence="2" id="KW-0479">Metal-binding</keyword>
<dbReference type="PANTHER" id="PTHR43524">
    <property type="entry name" value="RADICAL SAM SUPERFAMILY PROTEIN"/>
    <property type="match status" value="1"/>
</dbReference>